<feature type="domain" description="Integrase zinc-binding" evidence="7">
    <location>
        <begin position="455"/>
        <end position="513"/>
    </location>
</feature>
<feature type="compositionally biased region" description="Basic and acidic residues" evidence="6">
    <location>
        <begin position="552"/>
        <end position="568"/>
    </location>
</feature>
<evidence type="ECO:0000256" key="6">
    <source>
        <dbReference type="SAM" id="MobiDB-lite"/>
    </source>
</evidence>
<sequence>MNDTNESVPPPQNGQAARFVLPADVVSGVRTSADATLHASPPRPSPFLHVPFAHGADAPGHEDLFEEGRSHRRAPAAAALPIPETSRASCVPTTSKALSHRPRCVYCKQYGHAREDCNRLKEKASSVVTKAKKSLERSQITCFGCGTPGVIHAKCIKCSKTAANTAFHTVSAIGSKPVDPRSRPLLEVLVYGARGLVLVDAGAKHCIASESLKANLYKNNHKFVKVRTDLKFADGTVKNLAVDTAQVEVTVLDIVVSTLFIVLLGATDSLLGMNFTKDSFMVLDFNRNLWGLKGSLIHALEFEGPLDSFRVACSTVGLPHDEGTFLKPEERRELLDVLERNQDVIEPGGAPTTFAVHRIDTGDHAPDRVSPAKREVMKIQAFNLDVNYAPGKMNVIADTLSRPLEDPEIKKIIDDFEDDDPDAALRWTRRGYYMTQGVLYRADPEGEADEPLLVVPESQRAELMKELHDAPTAGHLGLERSLTKIKERYYFPHMRTFVAQYLKSCDICKQHKSTNLKPAGLLQTPTPQQRFEVLAMDLFGPLPAESQGEVKWRIEEQEDRQKAVEGQRRRPTARFT</sequence>
<proteinExistence type="predicted"/>
<gene>
    <name evidence="8" type="ORF">BINO364_LOCUS9726</name>
</gene>
<feature type="region of interest" description="Disordered" evidence="6">
    <location>
        <begin position="34"/>
        <end position="53"/>
    </location>
</feature>
<evidence type="ECO:0000256" key="5">
    <source>
        <dbReference type="ARBA" id="ARBA00022759"/>
    </source>
</evidence>
<keyword evidence="5" id="KW-0378">Hydrolase</keyword>
<dbReference type="InterPro" id="IPR041588">
    <property type="entry name" value="Integrase_H2C2"/>
</dbReference>
<keyword evidence="5" id="KW-0255">Endonuclease</keyword>
<protein>
    <recommendedName>
        <fullName evidence="1">RNA-directed DNA polymerase</fullName>
        <ecNumber evidence="1">2.7.7.49</ecNumber>
    </recommendedName>
</protein>
<dbReference type="OrthoDB" id="425619at2759"/>
<dbReference type="Gene3D" id="1.10.340.70">
    <property type="match status" value="1"/>
</dbReference>
<dbReference type="EC" id="2.7.7.49" evidence="1"/>
<evidence type="ECO:0000256" key="2">
    <source>
        <dbReference type="ARBA" id="ARBA00022679"/>
    </source>
</evidence>
<evidence type="ECO:0000313" key="9">
    <source>
        <dbReference type="Proteomes" id="UP000838878"/>
    </source>
</evidence>
<evidence type="ECO:0000259" key="7">
    <source>
        <dbReference type="Pfam" id="PF17921"/>
    </source>
</evidence>
<dbReference type="EMBL" id="OV170224">
    <property type="protein sequence ID" value="CAH0723960.1"/>
    <property type="molecule type" value="Genomic_DNA"/>
</dbReference>
<evidence type="ECO:0000256" key="1">
    <source>
        <dbReference type="ARBA" id="ARBA00012493"/>
    </source>
</evidence>
<dbReference type="AlphaFoldDB" id="A0A8J9YEU9"/>
<dbReference type="Proteomes" id="UP000838878">
    <property type="component" value="Chromosome 4"/>
</dbReference>
<dbReference type="Pfam" id="PF17921">
    <property type="entry name" value="Integrase_H2C2"/>
    <property type="match status" value="1"/>
</dbReference>
<evidence type="ECO:0000313" key="8">
    <source>
        <dbReference type="EMBL" id="CAH0723960.1"/>
    </source>
</evidence>
<name>A0A8J9YEU9_9NEOP</name>
<accession>A0A8J9YEU9</accession>
<keyword evidence="2" id="KW-0808">Transferase</keyword>
<reference evidence="8" key="1">
    <citation type="submission" date="2021-12" db="EMBL/GenBank/DDBJ databases">
        <authorList>
            <person name="Martin H S."/>
        </authorList>
    </citation>
    <scope>NUCLEOTIDE SEQUENCE</scope>
</reference>
<dbReference type="GO" id="GO:0004519">
    <property type="term" value="F:endonuclease activity"/>
    <property type="evidence" value="ECO:0007669"/>
    <property type="project" value="UniProtKB-KW"/>
</dbReference>
<evidence type="ECO:0000256" key="4">
    <source>
        <dbReference type="ARBA" id="ARBA00022722"/>
    </source>
</evidence>
<dbReference type="Gene3D" id="2.40.70.10">
    <property type="entry name" value="Acid Proteases"/>
    <property type="match status" value="1"/>
</dbReference>
<organism evidence="8 9">
    <name type="scientific">Brenthis ino</name>
    <name type="common">lesser marbled fritillary</name>
    <dbReference type="NCBI Taxonomy" id="405034"/>
    <lineage>
        <taxon>Eukaryota</taxon>
        <taxon>Metazoa</taxon>
        <taxon>Ecdysozoa</taxon>
        <taxon>Arthropoda</taxon>
        <taxon>Hexapoda</taxon>
        <taxon>Insecta</taxon>
        <taxon>Pterygota</taxon>
        <taxon>Neoptera</taxon>
        <taxon>Endopterygota</taxon>
        <taxon>Lepidoptera</taxon>
        <taxon>Glossata</taxon>
        <taxon>Ditrysia</taxon>
        <taxon>Papilionoidea</taxon>
        <taxon>Nymphalidae</taxon>
        <taxon>Heliconiinae</taxon>
        <taxon>Argynnini</taxon>
        <taxon>Brenthis</taxon>
    </lineage>
</organism>
<dbReference type="PANTHER" id="PTHR37984:SF5">
    <property type="entry name" value="PROTEIN NYNRIN-LIKE"/>
    <property type="match status" value="1"/>
</dbReference>
<dbReference type="FunFam" id="1.10.340.70:FF:000001">
    <property type="entry name" value="Retrovirus-related Pol polyprotein from transposon gypsy-like Protein"/>
    <property type="match status" value="1"/>
</dbReference>
<keyword evidence="4" id="KW-0540">Nuclease</keyword>
<feature type="non-terminal residue" evidence="8">
    <location>
        <position position="576"/>
    </location>
</feature>
<keyword evidence="9" id="KW-1185">Reference proteome</keyword>
<evidence type="ECO:0000256" key="3">
    <source>
        <dbReference type="ARBA" id="ARBA00022695"/>
    </source>
</evidence>
<dbReference type="InterPro" id="IPR050951">
    <property type="entry name" value="Retrovirus_Pol_polyprotein"/>
</dbReference>
<dbReference type="InterPro" id="IPR021109">
    <property type="entry name" value="Peptidase_aspartic_dom_sf"/>
</dbReference>
<dbReference type="GO" id="GO:0003964">
    <property type="term" value="F:RNA-directed DNA polymerase activity"/>
    <property type="evidence" value="ECO:0007669"/>
    <property type="project" value="UniProtKB-EC"/>
</dbReference>
<keyword evidence="3" id="KW-0548">Nucleotidyltransferase</keyword>
<feature type="region of interest" description="Disordered" evidence="6">
    <location>
        <begin position="552"/>
        <end position="576"/>
    </location>
</feature>
<dbReference type="PANTHER" id="PTHR37984">
    <property type="entry name" value="PROTEIN CBG26694"/>
    <property type="match status" value="1"/>
</dbReference>